<sequence length="233" mass="26616">MELGQQVDCEIVINNRSPPDWISVLLHQEFFNSCFVHKYLRKSEQNLFCIDCKQCHCKHCSTGHGFHRCLQICKYVYQDVVRIQEMQRYLDCSKIQTYKINGEKAVHLNPRPTSKDTKPSTKSKSGGNCEACRRYLQDTPNRFCSIACKLTVEPSLIAKDQNGRPSCISFPIEEFIEFSLKENDRDSVNSINEGSSSSLAESSDDAQLLTSSSLKPIRRLHKRKGLPCRAPLH</sequence>
<dbReference type="InterPro" id="IPR006734">
    <property type="entry name" value="PLATZ"/>
</dbReference>
<dbReference type="Proteomes" id="UP001346149">
    <property type="component" value="Unassembled WGS sequence"/>
</dbReference>
<dbReference type="EMBL" id="JAXQNO010000010">
    <property type="protein sequence ID" value="KAK4789722.1"/>
    <property type="molecule type" value="Genomic_DNA"/>
</dbReference>
<evidence type="ECO:0000313" key="2">
    <source>
        <dbReference type="EMBL" id="KAK4789722.1"/>
    </source>
</evidence>
<dbReference type="Pfam" id="PF04640">
    <property type="entry name" value="PLATZ"/>
    <property type="match status" value="1"/>
</dbReference>
<feature type="region of interest" description="Disordered" evidence="1">
    <location>
        <begin position="107"/>
        <end position="128"/>
    </location>
</feature>
<evidence type="ECO:0008006" key="4">
    <source>
        <dbReference type="Google" id="ProtNLM"/>
    </source>
</evidence>
<keyword evidence="3" id="KW-1185">Reference proteome</keyword>
<dbReference type="AlphaFoldDB" id="A0AAN7R4R5"/>
<feature type="compositionally biased region" description="Low complexity" evidence="1">
    <location>
        <begin position="188"/>
        <end position="201"/>
    </location>
</feature>
<gene>
    <name evidence="2" type="ORF">SAY86_017026</name>
</gene>
<name>A0AAN7R4R5_TRANT</name>
<proteinExistence type="predicted"/>
<evidence type="ECO:0000313" key="3">
    <source>
        <dbReference type="Proteomes" id="UP001346149"/>
    </source>
</evidence>
<dbReference type="PANTHER" id="PTHR31065:SF41">
    <property type="entry name" value="PLATZ TRANSCRIPTION FACTOR FAMILY PROTEIN"/>
    <property type="match status" value="1"/>
</dbReference>
<organism evidence="2 3">
    <name type="scientific">Trapa natans</name>
    <name type="common">Water chestnut</name>
    <dbReference type="NCBI Taxonomy" id="22666"/>
    <lineage>
        <taxon>Eukaryota</taxon>
        <taxon>Viridiplantae</taxon>
        <taxon>Streptophyta</taxon>
        <taxon>Embryophyta</taxon>
        <taxon>Tracheophyta</taxon>
        <taxon>Spermatophyta</taxon>
        <taxon>Magnoliopsida</taxon>
        <taxon>eudicotyledons</taxon>
        <taxon>Gunneridae</taxon>
        <taxon>Pentapetalae</taxon>
        <taxon>rosids</taxon>
        <taxon>malvids</taxon>
        <taxon>Myrtales</taxon>
        <taxon>Lythraceae</taxon>
        <taxon>Trapa</taxon>
    </lineage>
</organism>
<accession>A0AAN7R4R5</accession>
<protein>
    <recommendedName>
        <fullName evidence="4">PLATZ transcription factor family protein</fullName>
    </recommendedName>
</protein>
<comment type="caution">
    <text evidence="2">The sequence shown here is derived from an EMBL/GenBank/DDBJ whole genome shotgun (WGS) entry which is preliminary data.</text>
</comment>
<reference evidence="2 3" key="1">
    <citation type="journal article" date="2023" name="Hortic Res">
        <title>Pangenome of water caltrop reveals structural variations and asymmetric subgenome divergence after allopolyploidization.</title>
        <authorList>
            <person name="Zhang X."/>
            <person name="Chen Y."/>
            <person name="Wang L."/>
            <person name="Yuan Y."/>
            <person name="Fang M."/>
            <person name="Shi L."/>
            <person name="Lu R."/>
            <person name="Comes H.P."/>
            <person name="Ma Y."/>
            <person name="Chen Y."/>
            <person name="Huang G."/>
            <person name="Zhou Y."/>
            <person name="Zheng Z."/>
            <person name="Qiu Y."/>
        </authorList>
    </citation>
    <scope>NUCLEOTIDE SEQUENCE [LARGE SCALE GENOMIC DNA]</scope>
    <source>
        <strain evidence="2">F231</strain>
    </source>
</reference>
<evidence type="ECO:0000256" key="1">
    <source>
        <dbReference type="SAM" id="MobiDB-lite"/>
    </source>
</evidence>
<feature type="region of interest" description="Disordered" evidence="1">
    <location>
        <begin position="186"/>
        <end position="207"/>
    </location>
</feature>
<dbReference type="PANTHER" id="PTHR31065">
    <property type="entry name" value="PLATZ TRANSCRIPTION FACTOR FAMILY PROTEIN"/>
    <property type="match status" value="1"/>
</dbReference>